<proteinExistence type="predicted"/>
<keyword evidence="2" id="KW-1185">Reference proteome</keyword>
<sequence length="452" mass="49286">MQNNNYINLIPSLYPLQIYIPIGFSLEIDPEGSLSFGLGPTHDFSSFHTIKPPLLQNSKVGSNEIGAQSQGGLASISNVAVSHTETCALNVIPVSSTTPEEKDFSTFYNANDIQTLNATLDYPLSSSLRATSGLFSSSDPPAVPVINNFLSDDHCFLARPLYSGCDGRKLSGGDDDAAKISVVVKNFVTQTPESYAESNQGRLDLSTKQTGLLTYYVSENDFLRKQVWAENTDFKYTQTHILIYGNLCEDEDRLLLRRKLHPGESLHNRTPVDEKKRSTEAKFGITSLRGVALLTLTDKLSLLSADLATCRAELADAKRTSRELATAVATAAFVQPQQQHQLPPSCQSDLLSSNCFDQSKSANFSSFPSALMPTAVPNRDCPLYGCHLSADRDLLTQLSFAGSLNSPGFERPRSSGTNLATITLAASDICVSSEVEKRHPTLRKPRCYTSDP</sequence>
<evidence type="ECO:0000313" key="2">
    <source>
        <dbReference type="Proteomes" id="UP000784294"/>
    </source>
</evidence>
<dbReference type="EMBL" id="CAAALY010001707">
    <property type="protein sequence ID" value="VEL07427.1"/>
    <property type="molecule type" value="Genomic_DNA"/>
</dbReference>
<accession>A0A3S5FBP1</accession>
<dbReference type="AlphaFoldDB" id="A0A3S5FBP1"/>
<dbReference type="Proteomes" id="UP000784294">
    <property type="component" value="Unassembled WGS sequence"/>
</dbReference>
<name>A0A3S5FBP1_9PLAT</name>
<protein>
    <submittedName>
        <fullName evidence="1">Uncharacterized protein</fullName>
    </submittedName>
</protein>
<gene>
    <name evidence="1" type="ORF">PXEA_LOCUS867</name>
</gene>
<evidence type="ECO:0000313" key="1">
    <source>
        <dbReference type="EMBL" id="VEL07427.1"/>
    </source>
</evidence>
<reference evidence="1" key="1">
    <citation type="submission" date="2018-11" db="EMBL/GenBank/DDBJ databases">
        <authorList>
            <consortium name="Pathogen Informatics"/>
        </authorList>
    </citation>
    <scope>NUCLEOTIDE SEQUENCE</scope>
</reference>
<organism evidence="1 2">
    <name type="scientific">Protopolystoma xenopodis</name>
    <dbReference type="NCBI Taxonomy" id="117903"/>
    <lineage>
        <taxon>Eukaryota</taxon>
        <taxon>Metazoa</taxon>
        <taxon>Spiralia</taxon>
        <taxon>Lophotrochozoa</taxon>
        <taxon>Platyhelminthes</taxon>
        <taxon>Monogenea</taxon>
        <taxon>Polyopisthocotylea</taxon>
        <taxon>Polystomatidea</taxon>
        <taxon>Polystomatidae</taxon>
        <taxon>Protopolystoma</taxon>
    </lineage>
</organism>
<comment type="caution">
    <text evidence="1">The sequence shown here is derived from an EMBL/GenBank/DDBJ whole genome shotgun (WGS) entry which is preliminary data.</text>
</comment>